<proteinExistence type="predicted"/>
<comment type="caution">
    <text evidence="2">The sequence shown here is derived from an EMBL/GenBank/DDBJ whole genome shotgun (WGS) entry which is preliminary data.</text>
</comment>
<dbReference type="InterPro" id="IPR010985">
    <property type="entry name" value="Ribbon_hlx_hlx"/>
</dbReference>
<protein>
    <submittedName>
        <fullName evidence="2">Arc family DNA-binding protein</fullName>
    </submittedName>
</protein>
<dbReference type="EMBL" id="DVGY01000029">
    <property type="protein sequence ID" value="HIR40417.1"/>
    <property type="molecule type" value="Genomic_DNA"/>
</dbReference>
<reference evidence="2" key="2">
    <citation type="journal article" date="2021" name="PeerJ">
        <title>Extensive microbial diversity within the chicken gut microbiome revealed by metagenomics and culture.</title>
        <authorList>
            <person name="Gilroy R."/>
            <person name="Ravi A."/>
            <person name="Getino M."/>
            <person name="Pursley I."/>
            <person name="Horton D.L."/>
            <person name="Alikhan N.F."/>
            <person name="Baker D."/>
            <person name="Gharbi K."/>
            <person name="Hall N."/>
            <person name="Watson M."/>
            <person name="Adriaenssens E.M."/>
            <person name="Foster-Nyarko E."/>
            <person name="Jarju S."/>
            <person name="Secka A."/>
            <person name="Antonio M."/>
            <person name="Oren A."/>
            <person name="Chaudhuri R.R."/>
            <person name="La Ragione R."/>
            <person name="Hildebrand F."/>
            <person name="Pallen M.J."/>
        </authorList>
    </citation>
    <scope>NUCLEOTIDE SEQUENCE</scope>
    <source>
        <strain evidence="2">CHK184-25365</strain>
    </source>
</reference>
<dbReference type="Gene3D" id="1.10.1220.10">
    <property type="entry name" value="Met repressor-like"/>
    <property type="match status" value="1"/>
</dbReference>
<dbReference type="Proteomes" id="UP000886749">
    <property type="component" value="Unassembled WGS sequence"/>
</dbReference>
<feature type="domain" description="Arc-like DNA binding" evidence="1">
    <location>
        <begin position="4"/>
        <end position="40"/>
    </location>
</feature>
<keyword evidence="2" id="KW-0238">DNA-binding</keyword>
<dbReference type="GO" id="GO:0003677">
    <property type="term" value="F:DNA binding"/>
    <property type="evidence" value="ECO:0007669"/>
    <property type="project" value="UniProtKB-KW"/>
</dbReference>
<dbReference type="InterPro" id="IPR005569">
    <property type="entry name" value="Arc_DNA-bd_dom"/>
</dbReference>
<organism evidence="2 3">
    <name type="scientific">Candidatus Egerieicola pullicola</name>
    <dbReference type="NCBI Taxonomy" id="2840775"/>
    <lineage>
        <taxon>Bacteria</taxon>
        <taxon>Bacillati</taxon>
        <taxon>Bacillota</taxon>
        <taxon>Clostridia</taxon>
        <taxon>Eubacteriales</taxon>
        <taxon>Oscillospiraceae</taxon>
        <taxon>Oscillospiraceae incertae sedis</taxon>
        <taxon>Candidatus Egerieicola</taxon>
    </lineage>
</organism>
<dbReference type="GO" id="GO:0006355">
    <property type="term" value="P:regulation of DNA-templated transcription"/>
    <property type="evidence" value="ECO:0007669"/>
    <property type="project" value="InterPro"/>
</dbReference>
<gene>
    <name evidence="2" type="ORF">IAB36_01150</name>
</gene>
<accession>A0A9D1AH75</accession>
<dbReference type="SUPFAM" id="SSF47598">
    <property type="entry name" value="Ribbon-helix-helix"/>
    <property type="match status" value="1"/>
</dbReference>
<evidence type="ECO:0000313" key="2">
    <source>
        <dbReference type="EMBL" id="HIR40417.1"/>
    </source>
</evidence>
<sequence length="72" mass="8377">MVSRTQLSYTLRIDQELFDKFRYIADANGRSANRELEQVIRKWVADYETKNGVITSEDLTRFFNPSKTGGTK</sequence>
<dbReference type="InterPro" id="IPR013321">
    <property type="entry name" value="Arc_rbn_hlx_hlx"/>
</dbReference>
<dbReference type="AlphaFoldDB" id="A0A9D1AH75"/>
<evidence type="ECO:0000259" key="1">
    <source>
        <dbReference type="Pfam" id="PF03869"/>
    </source>
</evidence>
<evidence type="ECO:0000313" key="3">
    <source>
        <dbReference type="Proteomes" id="UP000886749"/>
    </source>
</evidence>
<name>A0A9D1AH75_9FIRM</name>
<dbReference type="Pfam" id="PF03869">
    <property type="entry name" value="Arc"/>
    <property type="match status" value="1"/>
</dbReference>
<reference evidence="2" key="1">
    <citation type="submission" date="2020-10" db="EMBL/GenBank/DDBJ databases">
        <authorList>
            <person name="Gilroy R."/>
        </authorList>
    </citation>
    <scope>NUCLEOTIDE SEQUENCE</scope>
    <source>
        <strain evidence="2">CHK184-25365</strain>
    </source>
</reference>